<keyword evidence="2" id="KW-1185">Reference proteome</keyword>
<proteinExistence type="predicted"/>
<protein>
    <submittedName>
        <fullName evidence="1">Uncharacterized protein</fullName>
    </submittedName>
</protein>
<dbReference type="AlphaFoldDB" id="A0A840V6L1"/>
<sequence length="145" mass="15380">MEGECRLDLLGLRRANWARGQRRGRGHAASGRAGELGGVALVGFDPVARAFRDERGRDDLATHAHLQEPAGDPETAAAGLVADVDVGELATLLFGDAAHGALQRVLRGGDRSLRTWLRVAGPLQDGDDSLLFMDIKSEVECAGRG</sequence>
<dbReference type="EMBL" id="JACHFD010000023">
    <property type="protein sequence ID" value="MBB5353303.1"/>
    <property type="molecule type" value="Genomic_DNA"/>
</dbReference>
<name>A0A840V6L1_9BACT</name>
<evidence type="ECO:0000313" key="1">
    <source>
        <dbReference type="EMBL" id="MBB5353303.1"/>
    </source>
</evidence>
<organism evidence="1 2">
    <name type="scientific">Haloferula luteola</name>
    <dbReference type="NCBI Taxonomy" id="595692"/>
    <lineage>
        <taxon>Bacteria</taxon>
        <taxon>Pseudomonadati</taxon>
        <taxon>Verrucomicrobiota</taxon>
        <taxon>Verrucomicrobiia</taxon>
        <taxon>Verrucomicrobiales</taxon>
        <taxon>Verrucomicrobiaceae</taxon>
        <taxon>Haloferula</taxon>
    </lineage>
</organism>
<comment type="caution">
    <text evidence="1">The sequence shown here is derived from an EMBL/GenBank/DDBJ whole genome shotgun (WGS) entry which is preliminary data.</text>
</comment>
<gene>
    <name evidence="1" type="ORF">HNR46_003558</name>
</gene>
<evidence type="ECO:0000313" key="2">
    <source>
        <dbReference type="Proteomes" id="UP000557717"/>
    </source>
</evidence>
<reference evidence="1 2" key="1">
    <citation type="submission" date="2020-08" db="EMBL/GenBank/DDBJ databases">
        <title>Genomic Encyclopedia of Type Strains, Phase IV (KMG-IV): sequencing the most valuable type-strain genomes for metagenomic binning, comparative biology and taxonomic classification.</title>
        <authorList>
            <person name="Goeker M."/>
        </authorList>
    </citation>
    <scope>NUCLEOTIDE SEQUENCE [LARGE SCALE GENOMIC DNA]</scope>
    <source>
        <strain evidence="1 2">YC6886</strain>
    </source>
</reference>
<dbReference type="Proteomes" id="UP000557717">
    <property type="component" value="Unassembled WGS sequence"/>
</dbReference>
<accession>A0A840V6L1</accession>
<dbReference type="RefSeq" id="WP_184021049.1">
    <property type="nucleotide sequence ID" value="NZ_JACHFD010000023.1"/>
</dbReference>